<dbReference type="PANTHER" id="PTHR23215:SF0">
    <property type="entry name" value="BUB3-INTERACTING AND GLEBS MOTIF-CONTAINING PROTEIN ZNF207"/>
    <property type="match status" value="1"/>
</dbReference>
<keyword evidence="2" id="KW-0479">Metal-binding</keyword>
<dbReference type="CDD" id="cd20908">
    <property type="entry name" value="SUF4-like"/>
    <property type="match status" value="1"/>
</dbReference>
<feature type="domain" description="C2H2-type" evidence="8">
    <location>
        <begin position="36"/>
        <end position="59"/>
    </location>
</feature>
<keyword evidence="3 6" id="KW-0863">Zinc-finger</keyword>
<keyword evidence="11" id="KW-1185">Reference proteome</keyword>
<dbReference type="InterPro" id="IPR003656">
    <property type="entry name" value="Znf_BED"/>
</dbReference>
<evidence type="ECO:0000313" key="11">
    <source>
        <dbReference type="Proteomes" id="UP000076078"/>
    </source>
</evidence>
<dbReference type="PROSITE" id="PS50808">
    <property type="entry name" value="ZF_BED"/>
    <property type="match status" value="1"/>
</dbReference>
<dbReference type="STRING" id="361077.A0A151Z893"/>
<feature type="compositionally biased region" description="Low complexity" evidence="7">
    <location>
        <begin position="242"/>
        <end position="256"/>
    </location>
</feature>
<evidence type="ECO:0000256" key="7">
    <source>
        <dbReference type="SAM" id="MobiDB-lite"/>
    </source>
</evidence>
<keyword evidence="4" id="KW-0862">Zinc</keyword>
<evidence type="ECO:0000256" key="1">
    <source>
        <dbReference type="ARBA" id="ARBA00004123"/>
    </source>
</evidence>
<dbReference type="OrthoDB" id="1306014at2759"/>
<dbReference type="SUPFAM" id="SSF57667">
    <property type="entry name" value="beta-beta-alpha zinc fingers"/>
    <property type="match status" value="1"/>
</dbReference>
<evidence type="ECO:0000259" key="9">
    <source>
        <dbReference type="PROSITE" id="PS50808"/>
    </source>
</evidence>
<evidence type="ECO:0000256" key="3">
    <source>
        <dbReference type="ARBA" id="ARBA00022771"/>
    </source>
</evidence>
<dbReference type="SMART" id="SM00355">
    <property type="entry name" value="ZnF_C2H2"/>
    <property type="match status" value="2"/>
</dbReference>
<keyword evidence="5" id="KW-0539">Nucleus</keyword>
<feature type="compositionally biased region" description="Low complexity" evidence="7">
    <location>
        <begin position="110"/>
        <end position="123"/>
    </location>
</feature>
<dbReference type="GO" id="GO:0005634">
    <property type="term" value="C:nucleus"/>
    <property type="evidence" value="ECO:0007669"/>
    <property type="project" value="UniProtKB-SubCell"/>
</dbReference>
<evidence type="ECO:0000259" key="8">
    <source>
        <dbReference type="PROSITE" id="PS50157"/>
    </source>
</evidence>
<accession>A0A151Z893</accession>
<gene>
    <name evidence="10" type="ORF">DLAC_08746</name>
</gene>
<feature type="domain" description="BED-type" evidence="9">
    <location>
        <begin position="7"/>
        <end position="66"/>
    </location>
</feature>
<dbReference type="EMBL" id="LODT01000037">
    <property type="protein sequence ID" value="KYQ90155.1"/>
    <property type="molecule type" value="Genomic_DNA"/>
</dbReference>
<dbReference type="InParanoid" id="A0A151Z893"/>
<dbReference type="PANTHER" id="PTHR23215">
    <property type="entry name" value="ZINC FINGER PROTEIN 207"/>
    <property type="match status" value="1"/>
</dbReference>
<feature type="compositionally biased region" description="Low complexity" evidence="7">
    <location>
        <begin position="296"/>
        <end position="308"/>
    </location>
</feature>
<comment type="subcellular location">
    <subcellularLocation>
        <location evidence="1">Nucleus</location>
    </subcellularLocation>
</comment>
<feature type="region of interest" description="Disordered" evidence="7">
    <location>
        <begin position="90"/>
        <end position="130"/>
    </location>
</feature>
<evidence type="ECO:0000313" key="10">
    <source>
        <dbReference type="EMBL" id="KYQ90155.1"/>
    </source>
</evidence>
<dbReference type="AlphaFoldDB" id="A0A151Z893"/>
<evidence type="ECO:0000256" key="6">
    <source>
        <dbReference type="PROSITE-ProRule" id="PRU00042"/>
    </source>
</evidence>
<feature type="compositionally biased region" description="Polar residues" evidence="7">
    <location>
        <begin position="311"/>
        <end position="323"/>
    </location>
</feature>
<reference evidence="10 11" key="1">
    <citation type="submission" date="2015-12" db="EMBL/GenBank/DDBJ databases">
        <title>Dictyostelia acquired genes for synthesis and detection of signals that induce cell-type specialization by lateral gene transfer from prokaryotes.</title>
        <authorList>
            <person name="Gloeckner G."/>
            <person name="Schaap P."/>
        </authorList>
    </citation>
    <scope>NUCLEOTIDE SEQUENCE [LARGE SCALE GENOMIC DNA]</scope>
    <source>
        <strain evidence="10 11">TK</strain>
    </source>
</reference>
<sequence>MGKKKRQAPEKPYCWYCQRVFENDTILIQHQKAKHFKCTYCNKKLASASGMVVHVQTVHKEILTKVPNAIVGRDSVEYEIFGMEGIPDDDEMDRKKLKFDNGPIDNRGPNSNNNNNNSINSNIGSGGTRYPPPLPIGFPIPPSNFNTQFQAPFPNVPPPNFNGNFPIQTPPNFNFPPVPPPGFNPFLGQVPIPNQPPTGPISFQFQPPTNFKLPPNPMYKAFPIIPPPNFANQNLINSNSVVDNINNNGTTTLNNNNHHHHHQNENHANGNENTKNDEYSPPPPPPPTNETKEPNKSTVNETTNTTPTFGGDNSNEITTSNTQSNTGKTIVVSAPAVVTAQINKGTHLVYQDDSTSMVSTMLS</sequence>
<name>A0A151Z893_TIELA</name>
<dbReference type="InterPro" id="IPR013087">
    <property type="entry name" value="Znf_C2H2_type"/>
</dbReference>
<dbReference type="PROSITE" id="PS50157">
    <property type="entry name" value="ZINC_FINGER_C2H2_2"/>
    <property type="match status" value="1"/>
</dbReference>
<proteinExistence type="predicted"/>
<protein>
    <submittedName>
        <fullName evidence="10">C2H2-type zinc finger-containing protein</fullName>
    </submittedName>
</protein>
<dbReference type="Proteomes" id="UP000076078">
    <property type="component" value="Unassembled WGS sequence"/>
</dbReference>
<dbReference type="PROSITE" id="PS00028">
    <property type="entry name" value="ZINC_FINGER_C2H2_1"/>
    <property type="match status" value="1"/>
</dbReference>
<dbReference type="GO" id="GO:0008270">
    <property type="term" value="F:zinc ion binding"/>
    <property type="evidence" value="ECO:0007669"/>
    <property type="project" value="UniProtKB-KW"/>
</dbReference>
<comment type="caution">
    <text evidence="10">The sequence shown here is derived from an EMBL/GenBank/DDBJ whole genome shotgun (WGS) entry which is preliminary data.</text>
</comment>
<evidence type="ECO:0000256" key="5">
    <source>
        <dbReference type="ARBA" id="ARBA00023242"/>
    </source>
</evidence>
<evidence type="ECO:0000256" key="2">
    <source>
        <dbReference type="ARBA" id="ARBA00022723"/>
    </source>
</evidence>
<dbReference type="InterPro" id="IPR036236">
    <property type="entry name" value="Znf_C2H2_sf"/>
</dbReference>
<dbReference type="Gene3D" id="3.30.160.60">
    <property type="entry name" value="Classic Zinc Finger"/>
    <property type="match status" value="1"/>
</dbReference>
<evidence type="ECO:0000256" key="4">
    <source>
        <dbReference type="ARBA" id="ARBA00022833"/>
    </source>
</evidence>
<dbReference type="GO" id="GO:0003677">
    <property type="term" value="F:DNA binding"/>
    <property type="evidence" value="ECO:0007669"/>
    <property type="project" value="InterPro"/>
</dbReference>
<feature type="region of interest" description="Disordered" evidence="7">
    <location>
        <begin position="242"/>
        <end position="323"/>
    </location>
</feature>
<organism evidence="10 11">
    <name type="scientific">Tieghemostelium lacteum</name>
    <name type="common">Slime mold</name>
    <name type="synonym">Dictyostelium lacteum</name>
    <dbReference type="NCBI Taxonomy" id="361077"/>
    <lineage>
        <taxon>Eukaryota</taxon>
        <taxon>Amoebozoa</taxon>
        <taxon>Evosea</taxon>
        <taxon>Eumycetozoa</taxon>
        <taxon>Dictyostelia</taxon>
        <taxon>Dictyosteliales</taxon>
        <taxon>Raperosteliaceae</taxon>
        <taxon>Tieghemostelium</taxon>
    </lineage>
</organism>